<proteinExistence type="predicted"/>
<dbReference type="Pfam" id="PF01494">
    <property type="entry name" value="FAD_binding_3"/>
    <property type="match status" value="1"/>
</dbReference>
<evidence type="ECO:0000256" key="4">
    <source>
        <dbReference type="ARBA" id="ARBA00023033"/>
    </source>
</evidence>
<dbReference type="SUPFAM" id="SSF51905">
    <property type="entry name" value="FAD/NAD(P)-binding domain"/>
    <property type="match status" value="1"/>
</dbReference>
<keyword evidence="7" id="KW-1185">Reference proteome</keyword>
<dbReference type="Gene3D" id="3.50.50.60">
    <property type="entry name" value="FAD/NAD(P)-binding domain"/>
    <property type="match status" value="1"/>
</dbReference>
<evidence type="ECO:0000256" key="2">
    <source>
        <dbReference type="ARBA" id="ARBA00022827"/>
    </source>
</evidence>
<dbReference type="KEGG" id="mya:MORIYA_1083"/>
<dbReference type="PANTHER" id="PTHR46972:SF1">
    <property type="entry name" value="FAD DEPENDENT OXIDOREDUCTASE DOMAIN-CONTAINING PROTEIN"/>
    <property type="match status" value="1"/>
</dbReference>
<evidence type="ECO:0000313" key="6">
    <source>
        <dbReference type="EMBL" id="SQD77561.1"/>
    </source>
</evidence>
<name>A0A330LNJ2_9GAMM</name>
<evidence type="ECO:0000256" key="1">
    <source>
        <dbReference type="ARBA" id="ARBA00022630"/>
    </source>
</evidence>
<protein>
    <submittedName>
        <fullName evidence="6">Monooxygenase family protein</fullName>
    </submittedName>
</protein>
<dbReference type="InterPro" id="IPR036188">
    <property type="entry name" value="FAD/NAD-bd_sf"/>
</dbReference>
<keyword evidence="4 6" id="KW-0503">Monooxygenase</keyword>
<evidence type="ECO:0000259" key="5">
    <source>
        <dbReference type="Pfam" id="PF01494"/>
    </source>
</evidence>
<dbReference type="AlphaFoldDB" id="A0A330LNJ2"/>
<dbReference type="PRINTS" id="PR00420">
    <property type="entry name" value="RNGMNOXGNASE"/>
</dbReference>
<keyword evidence="3" id="KW-0560">Oxidoreductase</keyword>
<sequence>MKIEDNHWNICAECKGRGKVSKRLRKKVRLRYQRELEHFEKSNREGVAPVRPKPHLDACSNCKGSGLIRSAVPSFVNGPDTENYPHLAIIGGGIGGVALAVACLHRGIPFTLYERDSGFDTRSQGYGLTLQQASRAIEGLGIFSLEEGIISTRHVVHTTEGKVLGEWGSRKWVPSDERKLPTRTNVHIARQSLRLALLEQLGGHDAVQWGHQLVDFKQSEGEGVDLSFQVAGEMKYAHADLVVGADGIRSSVRKLLVGEDASPLNYLGCIVILGICPLADLEDEGLDRTLLDSATVFQTANGHERIYIMPFSSDSVMWQLSFPMPEEEAKALSAKGTNALKEEALRRCQWHDPIPQILTATQEVMVSGYPVYDRALLEPELLQQGANVTLIGDAAHPMSPFKGQGANQALLDALALARVITKECRPLSKWREAGLRDRVLTEFETEMLERSAKKVKGSAEAAEFLHTDIVLHEGDEPRGRCLERNAVNEGELK</sequence>
<dbReference type="EMBL" id="LS483250">
    <property type="protein sequence ID" value="SQD77561.1"/>
    <property type="molecule type" value="Genomic_DNA"/>
</dbReference>
<keyword evidence="2" id="KW-0274">FAD</keyword>
<organism evidence="6 7">
    <name type="scientific">Moritella yayanosii</name>
    <dbReference type="NCBI Taxonomy" id="69539"/>
    <lineage>
        <taxon>Bacteria</taxon>
        <taxon>Pseudomonadati</taxon>
        <taxon>Pseudomonadota</taxon>
        <taxon>Gammaproteobacteria</taxon>
        <taxon>Alteromonadales</taxon>
        <taxon>Moritellaceae</taxon>
        <taxon>Moritella</taxon>
    </lineage>
</organism>
<gene>
    <name evidence="6" type="ORF">MORIYA_1083</name>
</gene>
<evidence type="ECO:0000256" key="3">
    <source>
        <dbReference type="ARBA" id="ARBA00023002"/>
    </source>
</evidence>
<dbReference type="GO" id="GO:0071949">
    <property type="term" value="F:FAD binding"/>
    <property type="evidence" value="ECO:0007669"/>
    <property type="project" value="InterPro"/>
</dbReference>
<dbReference type="GO" id="GO:0004497">
    <property type="term" value="F:monooxygenase activity"/>
    <property type="evidence" value="ECO:0007669"/>
    <property type="project" value="UniProtKB-KW"/>
</dbReference>
<dbReference type="PANTHER" id="PTHR46972">
    <property type="entry name" value="MONOOXYGENASE ASQM-RELATED"/>
    <property type="match status" value="1"/>
</dbReference>
<dbReference type="Proteomes" id="UP000250163">
    <property type="component" value="Chromosome MORIYA"/>
</dbReference>
<accession>A0A330LNJ2</accession>
<evidence type="ECO:0000313" key="7">
    <source>
        <dbReference type="Proteomes" id="UP000250163"/>
    </source>
</evidence>
<reference evidence="7" key="1">
    <citation type="submission" date="2018-05" db="EMBL/GenBank/DDBJ databases">
        <authorList>
            <person name="Cea G.-C."/>
            <person name="William W."/>
        </authorList>
    </citation>
    <scope>NUCLEOTIDE SEQUENCE [LARGE SCALE GENOMIC DNA]</scope>
    <source>
        <strain evidence="7">DB21MT 5</strain>
    </source>
</reference>
<dbReference type="InterPro" id="IPR002938">
    <property type="entry name" value="FAD-bd"/>
</dbReference>
<feature type="domain" description="FAD-binding" evidence="5">
    <location>
        <begin position="88"/>
        <end position="422"/>
    </location>
</feature>
<keyword evidence="1" id="KW-0285">Flavoprotein</keyword>
<dbReference type="OrthoDB" id="9782160at2"/>